<evidence type="ECO:0000256" key="7">
    <source>
        <dbReference type="SAM" id="Phobius"/>
    </source>
</evidence>
<dbReference type="GO" id="GO:0015109">
    <property type="term" value="F:chromate transmembrane transporter activity"/>
    <property type="evidence" value="ECO:0007669"/>
    <property type="project" value="InterPro"/>
</dbReference>
<sequence>MAQADEPAAHTSFAALAPMRDSHGVAMVRQKADTAVTEQAPRPTLFALFLVFFRIGLLSFGGGLSGWVFREVVTLRGWLDEDEFMSGFAMSQILPGANITNLGVYVGQKLFGVAGAAIVLFALLCGPFFAVIGLASIYGALNSLPFAETAMDGVAAAAIGLLLIVAGRGAKRASRHMASMAALLATFIGVAFLHVSLLLVVVVIGPLSVWAAWNRSAGQ</sequence>
<feature type="transmembrane region" description="Helical" evidence="7">
    <location>
        <begin position="153"/>
        <end position="170"/>
    </location>
</feature>
<evidence type="ECO:0000256" key="3">
    <source>
        <dbReference type="ARBA" id="ARBA00022475"/>
    </source>
</evidence>
<evidence type="ECO:0000313" key="9">
    <source>
        <dbReference type="Proteomes" id="UP000254889"/>
    </source>
</evidence>
<evidence type="ECO:0000313" key="8">
    <source>
        <dbReference type="EMBL" id="AXK81449.1"/>
    </source>
</evidence>
<accession>A0A345ZX02</accession>
<feature type="transmembrane region" description="Helical" evidence="7">
    <location>
        <begin position="89"/>
        <end position="106"/>
    </location>
</feature>
<reference evidence="8 9" key="1">
    <citation type="submission" date="2018-07" db="EMBL/GenBank/DDBJ databases">
        <authorList>
            <person name="Quirk P.G."/>
            <person name="Krulwich T.A."/>
        </authorList>
    </citation>
    <scope>NUCLEOTIDE SEQUENCE [LARGE SCALE GENOMIC DNA]</scope>
    <source>
        <strain evidence="8 9">CC-BB4</strain>
    </source>
</reference>
<dbReference type="Proteomes" id="UP000254889">
    <property type="component" value="Chromosome"/>
</dbReference>
<evidence type="ECO:0000256" key="4">
    <source>
        <dbReference type="ARBA" id="ARBA00022692"/>
    </source>
</evidence>
<evidence type="ECO:0000256" key="2">
    <source>
        <dbReference type="ARBA" id="ARBA00005262"/>
    </source>
</evidence>
<organism evidence="8 9">
    <name type="scientific">Pseudolabrys taiwanensis</name>
    <dbReference type="NCBI Taxonomy" id="331696"/>
    <lineage>
        <taxon>Bacteria</taxon>
        <taxon>Pseudomonadati</taxon>
        <taxon>Pseudomonadota</taxon>
        <taxon>Alphaproteobacteria</taxon>
        <taxon>Hyphomicrobiales</taxon>
        <taxon>Xanthobacteraceae</taxon>
        <taxon>Pseudolabrys</taxon>
    </lineage>
</organism>
<evidence type="ECO:0000256" key="1">
    <source>
        <dbReference type="ARBA" id="ARBA00004651"/>
    </source>
</evidence>
<dbReference type="OrthoDB" id="8969999at2"/>
<dbReference type="EMBL" id="CP031417">
    <property type="protein sequence ID" value="AXK81449.1"/>
    <property type="molecule type" value="Genomic_DNA"/>
</dbReference>
<protein>
    <submittedName>
        <fullName evidence="8">Chromate transporter</fullName>
    </submittedName>
</protein>
<keyword evidence="6 7" id="KW-0472">Membrane</keyword>
<dbReference type="KEGG" id="ptaw:DW352_13580"/>
<name>A0A345ZX02_9HYPH</name>
<feature type="transmembrane region" description="Helical" evidence="7">
    <location>
        <begin position="182"/>
        <end position="213"/>
    </location>
</feature>
<dbReference type="InterPro" id="IPR003370">
    <property type="entry name" value="Chromate_transpt"/>
</dbReference>
<keyword evidence="3" id="KW-1003">Cell membrane</keyword>
<feature type="transmembrane region" description="Helical" evidence="7">
    <location>
        <begin position="45"/>
        <end position="69"/>
    </location>
</feature>
<evidence type="ECO:0000256" key="6">
    <source>
        <dbReference type="ARBA" id="ARBA00023136"/>
    </source>
</evidence>
<evidence type="ECO:0000256" key="5">
    <source>
        <dbReference type="ARBA" id="ARBA00022989"/>
    </source>
</evidence>
<dbReference type="PANTHER" id="PTHR43663:SF1">
    <property type="entry name" value="CHROMATE TRANSPORTER"/>
    <property type="match status" value="1"/>
</dbReference>
<dbReference type="InterPro" id="IPR052518">
    <property type="entry name" value="CHR_Transporter"/>
</dbReference>
<keyword evidence="5 7" id="KW-1133">Transmembrane helix</keyword>
<comment type="similarity">
    <text evidence="2">Belongs to the chromate ion transporter (CHR) (TC 2.A.51) family.</text>
</comment>
<dbReference type="RefSeq" id="WP_115691828.1">
    <property type="nucleotide sequence ID" value="NZ_CP031417.1"/>
</dbReference>
<keyword evidence="9" id="KW-1185">Reference proteome</keyword>
<gene>
    <name evidence="8" type="ORF">DW352_13580</name>
</gene>
<dbReference type="AlphaFoldDB" id="A0A345ZX02"/>
<keyword evidence="4 7" id="KW-0812">Transmembrane</keyword>
<dbReference type="PANTHER" id="PTHR43663">
    <property type="entry name" value="CHROMATE TRANSPORT PROTEIN-RELATED"/>
    <property type="match status" value="1"/>
</dbReference>
<dbReference type="Pfam" id="PF02417">
    <property type="entry name" value="Chromate_transp"/>
    <property type="match status" value="1"/>
</dbReference>
<feature type="transmembrane region" description="Helical" evidence="7">
    <location>
        <begin position="118"/>
        <end position="141"/>
    </location>
</feature>
<proteinExistence type="inferred from homology"/>
<dbReference type="GO" id="GO:0005886">
    <property type="term" value="C:plasma membrane"/>
    <property type="evidence" value="ECO:0007669"/>
    <property type="project" value="UniProtKB-SubCell"/>
</dbReference>
<comment type="subcellular location">
    <subcellularLocation>
        <location evidence="1">Cell membrane</location>
        <topology evidence="1">Multi-pass membrane protein</topology>
    </subcellularLocation>
</comment>